<dbReference type="GO" id="GO:0006508">
    <property type="term" value="P:proteolysis"/>
    <property type="evidence" value="ECO:0007669"/>
    <property type="project" value="InterPro"/>
</dbReference>
<dbReference type="GO" id="GO:0004197">
    <property type="term" value="F:cysteine-type endopeptidase activity"/>
    <property type="evidence" value="ECO:0007669"/>
    <property type="project" value="InterPro"/>
</dbReference>
<dbReference type="PANTHER" id="PTHR48104:SF30">
    <property type="entry name" value="METACASPASE-1"/>
    <property type="match status" value="1"/>
</dbReference>
<dbReference type="EMBL" id="JALJOU010000001">
    <property type="protein sequence ID" value="KAK9846629.1"/>
    <property type="molecule type" value="Genomic_DNA"/>
</dbReference>
<dbReference type="InterPro" id="IPR011600">
    <property type="entry name" value="Pept_C14_caspase"/>
</dbReference>
<feature type="compositionally biased region" description="Pro residues" evidence="2">
    <location>
        <begin position="50"/>
        <end position="61"/>
    </location>
</feature>
<proteinExistence type="inferred from homology"/>
<evidence type="ECO:0000313" key="5">
    <source>
        <dbReference type="Proteomes" id="UP001445335"/>
    </source>
</evidence>
<evidence type="ECO:0000256" key="1">
    <source>
        <dbReference type="ARBA" id="ARBA00009005"/>
    </source>
</evidence>
<keyword evidence="5" id="KW-1185">Reference proteome</keyword>
<accession>A0AAW1SL61</accession>
<evidence type="ECO:0000256" key="2">
    <source>
        <dbReference type="SAM" id="MobiDB-lite"/>
    </source>
</evidence>
<evidence type="ECO:0000313" key="4">
    <source>
        <dbReference type="EMBL" id="KAK9846629.1"/>
    </source>
</evidence>
<feature type="compositionally biased region" description="Low complexity" evidence="2">
    <location>
        <begin position="62"/>
        <end position="72"/>
    </location>
</feature>
<dbReference type="Proteomes" id="UP001445335">
    <property type="component" value="Unassembled WGS sequence"/>
</dbReference>
<feature type="compositionally biased region" description="Low complexity" evidence="2">
    <location>
        <begin position="17"/>
        <end position="27"/>
    </location>
</feature>
<dbReference type="AlphaFoldDB" id="A0AAW1SL61"/>
<feature type="domain" description="Peptidase C14 caspase" evidence="3">
    <location>
        <begin position="95"/>
        <end position="333"/>
    </location>
</feature>
<comment type="caution">
    <text evidence="4">The sequence shown here is derived from an EMBL/GenBank/DDBJ whole genome shotgun (WGS) entry which is preliminary data.</text>
</comment>
<evidence type="ECO:0000259" key="3">
    <source>
        <dbReference type="Pfam" id="PF00656"/>
    </source>
</evidence>
<comment type="similarity">
    <text evidence="1">Belongs to the peptidase C14B family.</text>
</comment>
<sequence length="394" mass="41850">MPGYAPGFPAGGPPPQGQQGWSQGSQGPYPPMQPALGAPCAPPLVLDPGHAPPPFPTPGQDPTPGAAAQQPVAVPPPDAYHAQPNIPQTFQPTGRKKALICACNYAGSHCALGGCINDAHCMAYMLKSRFGFQDADITMLTDDQGDPNRWPTRGNMLYQMQMLTWNTQPGDSLFFHFSGHGSQAPDYTGDESDGLNETICPCDFQTAGMIIDDEINRLLVNPVPPNVRLHAVIDACHSGTAMDLEYRCKAKHGEINWKMEYDHQPSVYKGTAGGEVIQFGAARDRQTAADTAALSGNVSTGAATFAFIQAVERIGTQITYGQLLMSMAQTLEQVAPAAGDELLSGAGMQMSKLGGIGKMLNKLIDGARDAVGMSGQQPTMCCNYAFDLNRPLAI</sequence>
<protein>
    <recommendedName>
        <fullName evidence="3">Peptidase C14 caspase domain-containing protein</fullName>
    </recommendedName>
</protein>
<dbReference type="GO" id="GO:0005737">
    <property type="term" value="C:cytoplasm"/>
    <property type="evidence" value="ECO:0007669"/>
    <property type="project" value="TreeGrafter"/>
</dbReference>
<dbReference type="Gene3D" id="3.40.50.12660">
    <property type="match status" value="1"/>
</dbReference>
<reference evidence="4 5" key="1">
    <citation type="journal article" date="2024" name="Nat. Commun.">
        <title>Phylogenomics reveals the evolutionary origins of lichenization in chlorophyte algae.</title>
        <authorList>
            <person name="Puginier C."/>
            <person name="Libourel C."/>
            <person name="Otte J."/>
            <person name="Skaloud P."/>
            <person name="Haon M."/>
            <person name="Grisel S."/>
            <person name="Petersen M."/>
            <person name="Berrin J.G."/>
            <person name="Delaux P.M."/>
            <person name="Dal Grande F."/>
            <person name="Keller J."/>
        </authorList>
    </citation>
    <scope>NUCLEOTIDE SEQUENCE [LARGE SCALE GENOMIC DNA]</scope>
    <source>
        <strain evidence="4 5">SAG 245.80</strain>
    </source>
</reference>
<name>A0AAW1SL61_9CHLO</name>
<dbReference type="InterPro" id="IPR050452">
    <property type="entry name" value="Metacaspase"/>
</dbReference>
<dbReference type="InterPro" id="IPR029030">
    <property type="entry name" value="Caspase-like_dom_sf"/>
</dbReference>
<feature type="region of interest" description="Disordered" evidence="2">
    <location>
        <begin position="1"/>
        <end position="89"/>
    </location>
</feature>
<dbReference type="SUPFAM" id="SSF52129">
    <property type="entry name" value="Caspase-like"/>
    <property type="match status" value="1"/>
</dbReference>
<organism evidence="4 5">
    <name type="scientific">Elliptochloris bilobata</name>
    <dbReference type="NCBI Taxonomy" id="381761"/>
    <lineage>
        <taxon>Eukaryota</taxon>
        <taxon>Viridiplantae</taxon>
        <taxon>Chlorophyta</taxon>
        <taxon>core chlorophytes</taxon>
        <taxon>Trebouxiophyceae</taxon>
        <taxon>Trebouxiophyceae incertae sedis</taxon>
        <taxon>Elliptochloris clade</taxon>
        <taxon>Elliptochloris</taxon>
    </lineage>
</organism>
<dbReference type="PANTHER" id="PTHR48104">
    <property type="entry name" value="METACASPASE-4"/>
    <property type="match status" value="1"/>
</dbReference>
<dbReference type="Pfam" id="PF00656">
    <property type="entry name" value="Peptidase_C14"/>
    <property type="match status" value="1"/>
</dbReference>
<gene>
    <name evidence="4" type="ORF">WJX81_007951</name>
</gene>